<accession>A0A166VN13</accession>
<dbReference type="InterPro" id="IPR007727">
    <property type="entry name" value="Spo12"/>
</dbReference>
<gene>
    <name evidence="2" type="ORF">FIBSPDRAFT_943867</name>
</gene>
<evidence type="ECO:0000313" key="3">
    <source>
        <dbReference type="Proteomes" id="UP000076532"/>
    </source>
</evidence>
<evidence type="ECO:0000256" key="1">
    <source>
        <dbReference type="SAM" id="MobiDB-lite"/>
    </source>
</evidence>
<feature type="region of interest" description="Disordered" evidence="1">
    <location>
        <begin position="81"/>
        <end position="128"/>
    </location>
</feature>
<sequence length="128" mass="13360">MSATPSPADSPASVQPLHHPSQAALVVPPQAPLGNANTNGAAPGMGVKALLAKKMAKNHNPNFISPTDNLLTPCTQKLSAQKQKHFAKGGKPMGQLFSQPEAPADRSQEESLPEANTSGKTDDDENPF</sequence>
<dbReference type="STRING" id="436010.A0A166VN13"/>
<organism evidence="2 3">
    <name type="scientific">Athelia psychrophila</name>
    <dbReference type="NCBI Taxonomy" id="1759441"/>
    <lineage>
        <taxon>Eukaryota</taxon>
        <taxon>Fungi</taxon>
        <taxon>Dikarya</taxon>
        <taxon>Basidiomycota</taxon>
        <taxon>Agaricomycotina</taxon>
        <taxon>Agaricomycetes</taxon>
        <taxon>Agaricomycetidae</taxon>
        <taxon>Atheliales</taxon>
        <taxon>Atheliaceae</taxon>
        <taxon>Athelia</taxon>
    </lineage>
</organism>
<proteinExistence type="predicted"/>
<feature type="compositionally biased region" description="Low complexity" evidence="1">
    <location>
        <begin position="1"/>
        <end position="13"/>
    </location>
</feature>
<dbReference type="AlphaFoldDB" id="A0A166VN13"/>
<dbReference type="Pfam" id="PF05032">
    <property type="entry name" value="Spo12"/>
    <property type="match status" value="1"/>
</dbReference>
<evidence type="ECO:0000313" key="2">
    <source>
        <dbReference type="EMBL" id="KZP32895.1"/>
    </source>
</evidence>
<protein>
    <submittedName>
        <fullName evidence="2">Uncharacterized protein</fullName>
    </submittedName>
</protein>
<name>A0A166VN13_9AGAM</name>
<keyword evidence="3" id="KW-1185">Reference proteome</keyword>
<dbReference type="Proteomes" id="UP000076532">
    <property type="component" value="Unassembled WGS sequence"/>
</dbReference>
<feature type="region of interest" description="Disordered" evidence="1">
    <location>
        <begin position="1"/>
        <end position="43"/>
    </location>
</feature>
<dbReference type="OrthoDB" id="5578329at2759"/>
<reference evidence="2 3" key="1">
    <citation type="journal article" date="2016" name="Mol. Biol. Evol.">
        <title>Comparative Genomics of Early-Diverging Mushroom-Forming Fungi Provides Insights into the Origins of Lignocellulose Decay Capabilities.</title>
        <authorList>
            <person name="Nagy L.G."/>
            <person name="Riley R."/>
            <person name="Tritt A."/>
            <person name="Adam C."/>
            <person name="Daum C."/>
            <person name="Floudas D."/>
            <person name="Sun H."/>
            <person name="Yadav J.S."/>
            <person name="Pangilinan J."/>
            <person name="Larsson K.H."/>
            <person name="Matsuura K."/>
            <person name="Barry K."/>
            <person name="Labutti K."/>
            <person name="Kuo R."/>
            <person name="Ohm R.A."/>
            <person name="Bhattacharya S.S."/>
            <person name="Shirouzu T."/>
            <person name="Yoshinaga Y."/>
            <person name="Martin F.M."/>
            <person name="Grigoriev I.V."/>
            <person name="Hibbett D.S."/>
        </authorList>
    </citation>
    <scope>NUCLEOTIDE SEQUENCE [LARGE SCALE GENOMIC DNA]</scope>
    <source>
        <strain evidence="2 3">CBS 109695</strain>
    </source>
</reference>
<dbReference type="EMBL" id="KV417484">
    <property type="protein sequence ID" value="KZP32895.1"/>
    <property type="molecule type" value="Genomic_DNA"/>
</dbReference>